<protein>
    <submittedName>
        <fullName evidence="1">YD repeat-containing protein</fullName>
    </submittedName>
</protein>
<reference evidence="1 2" key="1">
    <citation type="submission" date="2018-03" db="EMBL/GenBank/DDBJ databases">
        <title>Genomic Encyclopedia of Archaeal and Bacterial Type Strains, Phase II (KMG-II): from individual species to whole genera.</title>
        <authorList>
            <person name="Goeker M."/>
        </authorList>
    </citation>
    <scope>NUCLEOTIDE SEQUENCE [LARGE SCALE GENOMIC DNA]</scope>
    <source>
        <strain evidence="1 2">DSM 25027</strain>
    </source>
</reference>
<comment type="caution">
    <text evidence="1">The sequence shown here is derived from an EMBL/GenBank/DDBJ whole genome shotgun (WGS) entry which is preliminary data.</text>
</comment>
<proteinExistence type="predicted"/>
<organism evidence="1 2">
    <name type="scientific">Flagellimonas meridianipacifica</name>
    <dbReference type="NCBI Taxonomy" id="1080225"/>
    <lineage>
        <taxon>Bacteria</taxon>
        <taxon>Pseudomonadati</taxon>
        <taxon>Bacteroidota</taxon>
        <taxon>Flavobacteriia</taxon>
        <taxon>Flavobacteriales</taxon>
        <taxon>Flavobacteriaceae</taxon>
        <taxon>Flagellimonas</taxon>
    </lineage>
</organism>
<name>A0A2T0MHZ4_9FLAO</name>
<dbReference type="AlphaFoldDB" id="A0A2T0MHZ4"/>
<dbReference type="Gene3D" id="2.180.10.10">
    <property type="entry name" value="RHS repeat-associated core"/>
    <property type="match status" value="1"/>
</dbReference>
<dbReference type="InterPro" id="IPR031325">
    <property type="entry name" value="RHS_repeat"/>
</dbReference>
<dbReference type="EMBL" id="PVYX01000001">
    <property type="protein sequence ID" value="PRX57197.1"/>
    <property type="molecule type" value="Genomic_DNA"/>
</dbReference>
<accession>A0A2T0MHZ4</accession>
<sequence>MHAQSVEYGLINPDHYVERIPSSPEVSQLGTFGNLPVDKYTGTANVNIPLHSIDFDGLSIPLDLTYNTGGIRVTQEATWVGLGWNLAANAVISRKINGYNDFLNLASSTPVLDSRGYIFTPTVNVNSSAHNARLSYNDSVMISESLSYDRIALDLEPDLFTVSLFGRSYSFTLNKWDGASSYVSGINHDNAELIIRYYLNDERFEIVDANGFTYYFASKERSDPYRSQERPYYTGVGSPNIQDEEFARDQVGVIPIDLSKVANAIMSFHIDRIETPFGRNLHFEYEDGVYFTYPSYTHSSVVNPNSVNDFIVVDHNGNEGDAYSVGCNITMMKTKYLKRIYGDFGEVIFNLAPREDLYNWEIHYNLTGATNALPNASIDPAYATNQRCLSNIIVKNKANQTIKQVDFEYTYFNAPMVNDVEPEKYLRLKLDRVSIDDREYVFDYYYENSLPAKDSPSQDFWGFYNGETNRENNKNLRIPSFGRYVRGSSGNGQFPDKYFILEGATRSSNFDYGKVGLLKKVYHPTKGYTQFEYEGNRASVRKARANSLNPNHQNSTFYAYNYQYLERAELQKQGGASVTLGVPFTIVGAETVPGNNFEMTATISCGQYGQGSGDCSLNGGISFDHFIITNVNNPLDTYGLFPRSGMPFDSEFTDTQGVELPNGTYVLNTYPNASAGGFSYNIQNAHIFDIPPGEDLSFVEYEVGGSRLKSISDYDADNGFISRREYDYRETVTENSFRSSGKLMDELIFHSKNGFVDYTPEGYNGTQVNMTSFSYNNGPGNHIGYTVVTEKQVDENGIALGSKLCVHYNERNLAVLRYIGIVPVQGWPNYLEGVGDDRFVEYEDVYYLGLTPNSNAHLNGKVLREAIYNSNDNKVSESIYNYSTHEFDIQDCVKVYYSGASTAPISNYAIYPMYQRVALLESTETTQFFDEDSASPKEVRTVVTNDYNEKNSIWPSQHFWPTKTTTTNSKGESVSTETFYPMQATSPNMSYLIAANRRAIPIQLKQYNENTLLGEQITQYGPLNATSNKHNPRKVVTKKEDGTLEDRVSYDLYDNYGNLLQYTLNDGTPVSYIWGYGQTYPVAKIQNALRSQIDQILETTDFNSGLGGLSTADENSLRTGLPDSMITTYTYKQGVGISSMTDPRGYTTTYEYDSSQRLKTVRDAQDKILSDNEYSYKTSN</sequence>
<dbReference type="Pfam" id="PF05593">
    <property type="entry name" value="RHS_repeat"/>
    <property type="match status" value="1"/>
</dbReference>
<dbReference type="Proteomes" id="UP000237640">
    <property type="component" value="Unassembled WGS sequence"/>
</dbReference>
<evidence type="ECO:0000313" key="1">
    <source>
        <dbReference type="EMBL" id="PRX57197.1"/>
    </source>
</evidence>
<gene>
    <name evidence="1" type="ORF">CLV81_1200</name>
</gene>
<keyword evidence="2" id="KW-1185">Reference proteome</keyword>
<evidence type="ECO:0000313" key="2">
    <source>
        <dbReference type="Proteomes" id="UP000237640"/>
    </source>
</evidence>